<keyword evidence="3" id="KW-1185">Reference proteome</keyword>
<accession>A0A149PG49</accession>
<dbReference type="EMBL" id="LRBG01000037">
    <property type="protein sequence ID" value="KXU84045.1"/>
    <property type="molecule type" value="Genomic_DNA"/>
</dbReference>
<gene>
    <name evidence="2" type="ORF">CI15_26435</name>
</gene>
<sequence>MGMLARYASRPTQSQQGALQSLRLDGFEAVIGCVGVAGDCTAKDFRNRRAPTRTGPPTRRESFADAPGANAST</sequence>
<proteinExistence type="predicted"/>
<dbReference type="Proteomes" id="UP000075613">
    <property type="component" value="Unassembled WGS sequence"/>
</dbReference>
<reference evidence="2 3" key="1">
    <citation type="journal article" date="2015" name="Int. J. Syst. Evol. Microbiol.">
        <title>Burkholderia monticola sp. nov., isolated from mountain soil.</title>
        <authorList>
            <person name="Baek I."/>
            <person name="Seo B."/>
            <person name="Lee I."/>
            <person name="Yi H."/>
            <person name="Chun J."/>
        </authorList>
    </citation>
    <scope>NUCLEOTIDE SEQUENCE [LARGE SCALE GENOMIC DNA]</scope>
    <source>
        <strain evidence="2 3">JC2948</strain>
    </source>
</reference>
<evidence type="ECO:0000313" key="2">
    <source>
        <dbReference type="EMBL" id="KXU84045.1"/>
    </source>
</evidence>
<name>A0A149PG49_9BURK</name>
<organism evidence="2 3">
    <name type="scientific">Paraburkholderia monticola</name>
    <dbReference type="NCBI Taxonomy" id="1399968"/>
    <lineage>
        <taxon>Bacteria</taxon>
        <taxon>Pseudomonadati</taxon>
        <taxon>Pseudomonadota</taxon>
        <taxon>Betaproteobacteria</taxon>
        <taxon>Burkholderiales</taxon>
        <taxon>Burkholderiaceae</taxon>
        <taxon>Paraburkholderia</taxon>
    </lineage>
</organism>
<comment type="caution">
    <text evidence="2">The sequence shown here is derived from an EMBL/GenBank/DDBJ whole genome shotgun (WGS) entry which is preliminary data.</text>
</comment>
<evidence type="ECO:0000313" key="3">
    <source>
        <dbReference type="Proteomes" id="UP000075613"/>
    </source>
</evidence>
<protein>
    <submittedName>
        <fullName evidence="2">Uncharacterized protein</fullName>
    </submittedName>
</protein>
<evidence type="ECO:0000256" key="1">
    <source>
        <dbReference type="SAM" id="MobiDB-lite"/>
    </source>
</evidence>
<feature type="region of interest" description="Disordered" evidence="1">
    <location>
        <begin position="44"/>
        <end position="73"/>
    </location>
</feature>
<dbReference type="AlphaFoldDB" id="A0A149PG49"/>